<dbReference type="Proteomes" id="UP000637578">
    <property type="component" value="Unassembled WGS sequence"/>
</dbReference>
<evidence type="ECO:0000256" key="1">
    <source>
        <dbReference type="SAM" id="MobiDB-lite"/>
    </source>
</evidence>
<evidence type="ECO:0000313" key="2">
    <source>
        <dbReference type="EMBL" id="GGM45177.1"/>
    </source>
</evidence>
<feature type="region of interest" description="Disordered" evidence="1">
    <location>
        <begin position="1"/>
        <end position="39"/>
    </location>
</feature>
<comment type="caution">
    <text evidence="2">The sequence shown here is derived from an EMBL/GenBank/DDBJ whole genome shotgun (WGS) entry which is preliminary data.</text>
</comment>
<name>A0A8J3CAP1_9PSEU</name>
<sequence length="90" mass="9963">MGCRDPQRRTHVRRDEPRLAVHGHAPDLSRILKPETSISPTIQTPIHQVTGHKKSYAAAYAHDAWTGQKRHFAGSGFGSNLPARTAASIW</sequence>
<dbReference type="EMBL" id="BMMK01000004">
    <property type="protein sequence ID" value="GGM45177.1"/>
    <property type="molecule type" value="Genomic_DNA"/>
</dbReference>
<accession>A0A8J3CAP1</accession>
<keyword evidence="3" id="KW-1185">Reference proteome</keyword>
<protein>
    <submittedName>
        <fullName evidence="2">Uncharacterized protein</fullName>
    </submittedName>
</protein>
<proteinExistence type="predicted"/>
<reference evidence="2" key="2">
    <citation type="submission" date="2020-09" db="EMBL/GenBank/DDBJ databases">
        <authorList>
            <person name="Sun Q."/>
            <person name="Zhou Y."/>
        </authorList>
    </citation>
    <scope>NUCLEOTIDE SEQUENCE</scope>
    <source>
        <strain evidence="2">CGMCC 4.5737</strain>
    </source>
</reference>
<reference evidence="2" key="1">
    <citation type="journal article" date="2014" name="Int. J. Syst. Evol. Microbiol.">
        <title>Complete genome sequence of Corynebacterium casei LMG S-19264T (=DSM 44701T), isolated from a smear-ripened cheese.</title>
        <authorList>
            <consortium name="US DOE Joint Genome Institute (JGI-PGF)"/>
            <person name="Walter F."/>
            <person name="Albersmeier A."/>
            <person name="Kalinowski J."/>
            <person name="Ruckert C."/>
        </authorList>
    </citation>
    <scope>NUCLEOTIDE SEQUENCE</scope>
    <source>
        <strain evidence="2">CGMCC 4.5737</strain>
    </source>
</reference>
<evidence type="ECO:0000313" key="3">
    <source>
        <dbReference type="Proteomes" id="UP000637578"/>
    </source>
</evidence>
<organism evidence="2 3">
    <name type="scientific">Longimycelium tulufanense</name>
    <dbReference type="NCBI Taxonomy" id="907463"/>
    <lineage>
        <taxon>Bacteria</taxon>
        <taxon>Bacillati</taxon>
        <taxon>Actinomycetota</taxon>
        <taxon>Actinomycetes</taxon>
        <taxon>Pseudonocardiales</taxon>
        <taxon>Pseudonocardiaceae</taxon>
        <taxon>Longimycelium</taxon>
    </lineage>
</organism>
<gene>
    <name evidence="2" type="ORF">GCM10012275_15310</name>
</gene>
<feature type="compositionally biased region" description="Basic and acidic residues" evidence="1">
    <location>
        <begin position="1"/>
        <end position="33"/>
    </location>
</feature>
<dbReference type="AlphaFoldDB" id="A0A8J3CAP1"/>